<protein>
    <submittedName>
        <fullName evidence="5">Cobalamin-binding protein</fullName>
    </submittedName>
</protein>
<feature type="signal peptide" evidence="3">
    <location>
        <begin position="1"/>
        <end position="33"/>
    </location>
</feature>
<dbReference type="InterPro" id="IPR002491">
    <property type="entry name" value="ABC_transptr_periplasmic_BD"/>
</dbReference>
<dbReference type="PROSITE" id="PS51257">
    <property type="entry name" value="PROKAR_LIPOPROTEIN"/>
    <property type="match status" value="1"/>
</dbReference>
<reference evidence="6" key="1">
    <citation type="submission" date="2016-05" db="EMBL/GenBank/DDBJ databases">
        <title>Paenibacillus oryzae. sp. nov., isolated from the rice root.</title>
        <authorList>
            <person name="Zhang J."/>
            <person name="Zhang X."/>
        </authorList>
    </citation>
    <scope>NUCLEOTIDE SEQUENCE [LARGE SCALE GENOMIC DNA]</scope>
    <source>
        <strain evidence="6">KCTC13222</strain>
    </source>
</reference>
<dbReference type="PANTHER" id="PTHR30535:SF34">
    <property type="entry name" value="MOLYBDATE-BINDING PROTEIN MOLA"/>
    <property type="match status" value="1"/>
</dbReference>
<evidence type="ECO:0000313" key="6">
    <source>
        <dbReference type="Proteomes" id="UP000093309"/>
    </source>
</evidence>
<accession>A0A1C0ZRV1</accession>
<evidence type="ECO:0000313" key="5">
    <source>
        <dbReference type="EMBL" id="OCT10797.1"/>
    </source>
</evidence>
<keyword evidence="3" id="KW-0732">Signal</keyword>
<sequence>MKKKRKRELSMKQHLVKKGLILTLAVVTAISLAACGKKETEISDPSKLGGAGTKAPTTTTAPVAAKKTTYPLKVKDATGKEFTFDKAPEKIASVSPAETEALYALGLEANIVGVSDYDDYPEAAKSKPKLGSITKPNVEAVIASNANIIFTGISMNPESVEKLRAMNINVFKVEPKTLDDVINNIELYGQITDHQDQAEKIVSKMKADRKKVVDAVKDVKQENKKKVYIEFAPGWTVGSGEFMDELINISGGINVAADKASWYEISEEKIIQQNPNVILFANGVVDTKSKKSLDEIIRTRGGWDAIDAVKNKHVVGLDQNLLSRPGPRLTDGLLEMAKGIYPELVK</sequence>
<feature type="region of interest" description="Disordered" evidence="2">
    <location>
        <begin position="41"/>
        <end position="60"/>
    </location>
</feature>
<evidence type="ECO:0000259" key="4">
    <source>
        <dbReference type="PROSITE" id="PS50983"/>
    </source>
</evidence>
<proteinExistence type="inferred from homology"/>
<gene>
    <name evidence="5" type="ORF">A8709_22490</name>
</gene>
<dbReference type="AlphaFoldDB" id="A0A1C0ZRV1"/>
<dbReference type="SUPFAM" id="SSF53807">
    <property type="entry name" value="Helical backbone' metal receptor"/>
    <property type="match status" value="1"/>
</dbReference>
<keyword evidence="6" id="KW-1185">Reference proteome</keyword>
<comment type="caution">
    <text evidence="5">The sequence shown here is derived from an EMBL/GenBank/DDBJ whole genome shotgun (WGS) entry which is preliminary data.</text>
</comment>
<evidence type="ECO:0000256" key="3">
    <source>
        <dbReference type="SAM" id="SignalP"/>
    </source>
</evidence>
<dbReference type="Gene3D" id="3.40.50.1980">
    <property type="entry name" value="Nitrogenase molybdenum iron protein domain"/>
    <property type="match status" value="2"/>
</dbReference>
<dbReference type="CDD" id="cd01143">
    <property type="entry name" value="YvrC"/>
    <property type="match status" value="1"/>
</dbReference>
<dbReference type="PANTHER" id="PTHR30535">
    <property type="entry name" value="VITAMIN B12-BINDING PROTEIN"/>
    <property type="match status" value="1"/>
</dbReference>
<dbReference type="STRING" id="512399.A8709_22490"/>
<dbReference type="Proteomes" id="UP000093309">
    <property type="component" value="Unassembled WGS sequence"/>
</dbReference>
<name>A0A1C0ZRV1_9BACL</name>
<feature type="domain" description="Fe/B12 periplasmic-binding" evidence="4">
    <location>
        <begin position="90"/>
        <end position="344"/>
    </location>
</feature>
<dbReference type="Pfam" id="PF01497">
    <property type="entry name" value="Peripla_BP_2"/>
    <property type="match status" value="1"/>
</dbReference>
<evidence type="ECO:0000256" key="2">
    <source>
        <dbReference type="SAM" id="MobiDB-lite"/>
    </source>
</evidence>
<organism evidence="5 6">
    <name type="scientific">Paenibacillus pectinilyticus</name>
    <dbReference type="NCBI Taxonomy" id="512399"/>
    <lineage>
        <taxon>Bacteria</taxon>
        <taxon>Bacillati</taxon>
        <taxon>Bacillota</taxon>
        <taxon>Bacilli</taxon>
        <taxon>Bacillales</taxon>
        <taxon>Paenibacillaceae</taxon>
        <taxon>Paenibacillus</taxon>
    </lineage>
</organism>
<evidence type="ECO:0000256" key="1">
    <source>
        <dbReference type="ARBA" id="ARBA00008814"/>
    </source>
</evidence>
<dbReference type="EMBL" id="LYPC01000030">
    <property type="protein sequence ID" value="OCT10797.1"/>
    <property type="molecule type" value="Genomic_DNA"/>
</dbReference>
<dbReference type="InterPro" id="IPR050902">
    <property type="entry name" value="ABC_Transporter_SBP"/>
</dbReference>
<feature type="chain" id="PRO_5008649457" evidence="3">
    <location>
        <begin position="34"/>
        <end position="346"/>
    </location>
</feature>
<dbReference type="PROSITE" id="PS50983">
    <property type="entry name" value="FE_B12_PBP"/>
    <property type="match status" value="1"/>
</dbReference>
<comment type="similarity">
    <text evidence="1">Belongs to the bacterial solute-binding protein 8 family.</text>
</comment>
<dbReference type="GO" id="GO:0071281">
    <property type="term" value="P:cellular response to iron ion"/>
    <property type="evidence" value="ECO:0007669"/>
    <property type="project" value="TreeGrafter"/>
</dbReference>